<keyword evidence="4 6" id="KW-1133">Transmembrane helix</keyword>
<feature type="transmembrane region" description="Helical" evidence="6">
    <location>
        <begin position="371"/>
        <end position="394"/>
    </location>
</feature>
<dbReference type="PROSITE" id="PS01022">
    <property type="entry name" value="PTR2_1"/>
    <property type="match status" value="1"/>
</dbReference>
<accession>A0AAV8DNU9</accession>
<feature type="transmembrane region" description="Helical" evidence="6">
    <location>
        <begin position="110"/>
        <end position="133"/>
    </location>
</feature>
<proteinExistence type="inferred from homology"/>
<organism evidence="7 8">
    <name type="scientific">Rhynchospora pubera</name>
    <dbReference type="NCBI Taxonomy" id="906938"/>
    <lineage>
        <taxon>Eukaryota</taxon>
        <taxon>Viridiplantae</taxon>
        <taxon>Streptophyta</taxon>
        <taxon>Embryophyta</taxon>
        <taxon>Tracheophyta</taxon>
        <taxon>Spermatophyta</taxon>
        <taxon>Magnoliopsida</taxon>
        <taxon>Liliopsida</taxon>
        <taxon>Poales</taxon>
        <taxon>Cyperaceae</taxon>
        <taxon>Cyperoideae</taxon>
        <taxon>Rhynchosporeae</taxon>
        <taxon>Rhynchospora</taxon>
    </lineage>
</organism>
<dbReference type="GO" id="GO:0006857">
    <property type="term" value="P:oligopeptide transport"/>
    <property type="evidence" value="ECO:0007669"/>
    <property type="project" value="InterPro"/>
</dbReference>
<dbReference type="InterPro" id="IPR018456">
    <property type="entry name" value="PTR2_symporter_CS"/>
</dbReference>
<keyword evidence="3 6" id="KW-0812">Transmembrane</keyword>
<dbReference type="Proteomes" id="UP001140206">
    <property type="component" value="Chromosome 3"/>
</dbReference>
<keyword evidence="5 6" id="KW-0472">Membrane</keyword>
<feature type="transmembrane region" description="Helical" evidence="6">
    <location>
        <begin position="214"/>
        <end position="238"/>
    </location>
</feature>
<evidence type="ECO:0000256" key="3">
    <source>
        <dbReference type="ARBA" id="ARBA00022692"/>
    </source>
</evidence>
<dbReference type="InterPro" id="IPR036259">
    <property type="entry name" value="MFS_trans_sf"/>
</dbReference>
<dbReference type="InterPro" id="IPR000109">
    <property type="entry name" value="POT_fam"/>
</dbReference>
<comment type="caution">
    <text evidence="7">The sequence shown here is derived from an EMBL/GenBank/DDBJ whole genome shotgun (WGS) entry which is preliminary data.</text>
</comment>
<comment type="similarity">
    <text evidence="2">Belongs to the major facilitator superfamily. Proton-dependent oligopeptide transporter (POT/PTR) (TC 2.A.17) family.</text>
</comment>
<feature type="transmembrane region" description="Helical" evidence="6">
    <location>
        <begin position="543"/>
        <end position="563"/>
    </location>
</feature>
<gene>
    <name evidence="7" type="ORF">LUZ62_055435</name>
</gene>
<evidence type="ECO:0000256" key="4">
    <source>
        <dbReference type="ARBA" id="ARBA00022989"/>
    </source>
</evidence>
<dbReference type="SUPFAM" id="SSF103473">
    <property type="entry name" value="MFS general substrate transporter"/>
    <property type="match status" value="1"/>
</dbReference>
<feature type="transmembrane region" description="Helical" evidence="6">
    <location>
        <begin position="188"/>
        <end position="207"/>
    </location>
</feature>
<dbReference type="Pfam" id="PF00854">
    <property type="entry name" value="PTR2"/>
    <property type="match status" value="1"/>
</dbReference>
<dbReference type="EMBL" id="JAMFTS010000003">
    <property type="protein sequence ID" value="KAJ4771178.1"/>
    <property type="molecule type" value="Genomic_DNA"/>
</dbReference>
<feature type="transmembrane region" description="Helical" evidence="6">
    <location>
        <begin position="338"/>
        <end position="359"/>
    </location>
</feature>
<sequence length="571" mass="63640">MEHEQQSLLIEAEHEEFRKDYTGDGSVNLKGLPILKHETGNWRACYFILGTECCEKLALYGIAKNLVSYLTRQLHERNVVAARNVLTWQGTCYFTPLLGALVADSYLGKFWTIAAFSTLYFIGLAMLTISALVPGQSSQSQTVGFYFGLYLVALGAGGIKPCVITFGADQFDDNDPIERSERASFFNWASFMINIGALLSGIILVYIQDNYGWGLGFGIPTLFMGLAIVSFFIGTGIYRFQRPGGSPVIRICQVIVASCRKWTVQLPLDASLLYELPGNSSFIKGSRKLDHTSELRYLDKAAVIISSDIKLGNGNPLNPWRLCTVTQVEELKLLVRLFPIWATTIVFYAVGCQSLSMFIEQGMVLDKQVRSFTIPPASLSTFDVISLLILVPIYDKILVPVVRRFTGKERGFTQLQRMGIGLFLSILTMVSAALVEMKRLEIARELKLVHEKVEIPMSILWQIPQYCLDGTSQVFTLIGQAEFFYSEAPDAMRCLCAAFSLLSSSLGGYLSSFLLTLVSYCTSRGGEPGWIPDKLNEGHLDRYFLLIAGLSAVNLLVFVWCALRYTYRTTV</sequence>
<name>A0AAV8DNU9_9POAL</name>
<evidence type="ECO:0000313" key="8">
    <source>
        <dbReference type="Proteomes" id="UP001140206"/>
    </source>
</evidence>
<dbReference type="Gene3D" id="1.20.1250.20">
    <property type="entry name" value="MFS general substrate transporter like domains"/>
    <property type="match status" value="1"/>
</dbReference>
<protein>
    <submittedName>
        <fullName evidence="7">Protein NRT1/ PTR FAMILY 8.5</fullName>
    </submittedName>
</protein>
<evidence type="ECO:0000313" key="7">
    <source>
        <dbReference type="EMBL" id="KAJ4771178.1"/>
    </source>
</evidence>
<evidence type="ECO:0000256" key="5">
    <source>
        <dbReference type="ARBA" id="ARBA00023136"/>
    </source>
</evidence>
<feature type="transmembrane region" description="Helical" evidence="6">
    <location>
        <begin position="414"/>
        <end position="435"/>
    </location>
</feature>
<dbReference type="PANTHER" id="PTHR11654">
    <property type="entry name" value="OLIGOPEPTIDE TRANSPORTER-RELATED"/>
    <property type="match status" value="1"/>
</dbReference>
<feature type="transmembrane region" description="Helical" evidence="6">
    <location>
        <begin position="494"/>
        <end position="520"/>
    </location>
</feature>
<feature type="transmembrane region" description="Helical" evidence="6">
    <location>
        <begin position="145"/>
        <end position="168"/>
    </location>
</feature>
<dbReference type="GO" id="GO:0016020">
    <property type="term" value="C:membrane"/>
    <property type="evidence" value="ECO:0007669"/>
    <property type="project" value="UniProtKB-SubCell"/>
</dbReference>
<keyword evidence="8" id="KW-1185">Reference proteome</keyword>
<reference evidence="7" key="1">
    <citation type="submission" date="2022-08" db="EMBL/GenBank/DDBJ databases">
        <authorList>
            <person name="Marques A."/>
        </authorList>
    </citation>
    <scope>NUCLEOTIDE SEQUENCE</scope>
    <source>
        <strain evidence="7">RhyPub2mFocal</strain>
        <tissue evidence="7">Leaves</tissue>
    </source>
</reference>
<evidence type="ECO:0000256" key="1">
    <source>
        <dbReference type="ARBA" id="ARBA00004141"/>
    </source>
</evidence>
<comment type="subcellular location">
    <subcellularLocation>
        <location evidence="1">Membrane</location>
        <topology evidence="1">Multi-pass membrane protein</topology>
    </subcellularLocation>
</comment>
<evidence type="ECO:0000256" key="2">
    <source>
        <dbReference type="ARBA" id="ARBA00005982"/>
    </source>
</evidence>
<dbReference type="AlphaFoldDB" id="A0AAV8DNU9"/>
<dbReference type="GO" id="GO:0022857">
    <property type="term" value="F:transmembrane transporter activity"/>
    <property type="evidence" value="ECO:0007669"/>
    <property type="project" value="InterPro"/>
</dbReference>
<evidence type="ECO:0000256" key="6">
    <source>
        <dbReference type="SAM" id="Phobius"/>
    </source>
</evidence>